<keyword evidence="2" id="KW-0472">Membrane</keyword>
<dbReference type="Proteomes" id="UP000031512">
    <property type="component" value="Chromosome 1"/>
</dbReference>
<dbReference type="eggNOG" id="ENOG502T048">
    <property type="taxonomic scope" value="Eukaryota"/>
</dbReference>
<sequence length="555" mass="63962">MPICGLCRRWLVNPIFFLATWTILWSFIALLSLSRYGEALKRGYTPDVQHGGREIPSSDRRFNSFYGSDGFRCKSGSGNITMDRNTGFITGKALDPLKNAPAHRLYLSRRSRINRLNKAVELFRLVKNRRLNNNNRMVDIRIINFRNDKCNMQLMRLPVSPLVNLQGIVPFKTIPEMRSEIPFNPTPLLQSIGYRFKPVEEEESGSGMGTKRKYERFCEPYPMDAILQVMDARSAGKYSRMSTKYKITGEDRPPVPEDCKPVPPGGSIGKGYGFGMTQKPLPKRKPMLLEVFKPFDTPQDEMTNSMEEFLQYKEEAKEYTKEVTKNIGDGPHEQEIKGALQNVLSETYNKDTTKTPYLDDVCDEGDIMRNPRYLGEYRYKYWFHPFYGSPITTNEIKNAIKEHNLAYPNEQINYEEECRFDIVYCHSNGTIVDLREDSNPDPDEASMGHDSNRASFTLDKRGRMDADGNFTGKGEYSESNYLSIISDPMTDPTDPIEPRFIIRAKPGFIKENELKVGQIFQGVNEEARELYHDNIFFQPRSTREEIYLPDGTSHW</sequence>
<organism evidence="3 4">
    <name type="scientific">Theileria equi strain WA</name>
    <dbReference type="NCBI Taxonomy" id="1537102"/>
    <lineage>
        <taxon>Eukaryota</taxon>
        <taxon>Sar</taxon>
        <taxon>Alveolata</taxon>
        <taxon>Apicomplexa</taxon>
        <taxon>Aconoidasida</taxon>
        <taxon>Piroplasmida</taxon>
        <taxon>Theileriidae</taxon>
        <taxon>Theileria</taxon>
    </lineage>
</organism>
<feature type="transmembrane region" description="Helical" evidence="2">
    <location>
        <begin position="15"/>
        <end position="33"/>
    </location>
</feature>
<dbReference type="AlphaFoldDB" id="L0AWS9"/>
<evidence type="ECO:0000256" key="1">
    <source>
        <dbReference type="SAM" id="MobiDB-lite"/>
    </source>
</evidence>
<dbReference type="RefSeq" id="XP_004829713.1">
    <property type="nucleotide sequence ID" value="XM_004829656.1"/>
</dbReference>
<evidence type="ECO:0000313" key="3">
    <source>
        <dbReference type="EMBL" id="AFZ80047.1"/>
    </source>
</evidence>
<name>L0AWS9_THEEQ</name>
<feature type="region of interest" description="Disordered" evidence="1">
    <location>
        <begin position="435"/>
        <end position="457"/>
    </location>
</feature>
<feature type="compositionally biased region" description="Basic and acidic residues" evidence="1">
    <location>
        <begin position="446"/>
        <end position="457"/>
    </location>
</feature>
<dbReference type="KEGG" id="beq:BEWA_028970"/>
<dbReference type="GeneID" id="15803296"/>
<evidence type="ECO:0000256" key="2">
    <source>
        <dbReference type="SAM" id="Phobius"/>
    </source>
</evidence>
<dbReference type="OrthoDB" id="333370at2759"/>
<keyword evidence="2" id="KW-1133">Transmembrane helix</keyword>
<accession>L0AWS9</accession>
<protein>
    <submittedName>
        <fullName evidence="3">Uncharacterized protein</fullName>
    </submittedName>
</protein>
<dbReference type="EMBL" id="CP001669">
    <property type="protein sequence ID" value="AFZ80047.1"/>
    <property type="molecule type" value="Genomic_DNA"/>
</dbReference>
<reference evidence="3 4" key="1">
    <citation type="journal article" date="2012" name="BMC Genomics">
        <title>Comparative genomic analysis and phylogenetic position of Theileria equi.</title>
        <authorList>
            <person name="Kappmeyer L.S."/>
            <person name="Thiagarajan M."/>
            <person name="Herndon D.R."/>
            <person name="Ramsay J.D."/>
            <person name="Caler E."/>
            <person name="Djikeng A."/>
            <person name="Gillespie J.J."/>
            <person name="Lau A.O."/>
            <person name="Roalson E.H."/>
            <person name="Silva J.C."/>
            <person name="Silva M.G."/>
            <person name="Suarez C.E."/>
            <person name="Ueti M.W."/>
            <person name="Nene V.M."/>
            <person name="Mealey R.H."/>
            <person name="Knowles D.P."/>
            <person name="Brayton K.A."/>
        </authorList>
    </citation>
    <scope>NUCLEOTIDE SEQUENCE [LARGE SCALE GENOMIC DNA]</scope>
    <source>
        <strain evidence="3 4">WA</strain>
    </source>
</reference>
<keyword evidence="2" id="KW-0812">Transmembrane</keyword>
<dbReference type="VEuPathDB" id="PiroplasmaDB:BEWA_028970"/>
<evidence type="ECO:0000313" key="4">
    <source>
        <dbReference type="Proteomes" id="UP000031512"/>
    </source>
</evidence>
<gene>
    <name evidence="3" type="ORF">BEWA_028970</name>
</gene>
<keyword evidence="4" id="KW-1185">Reference proteome</keyword>
<proteinExistence type="predicted"/>